<protein>
    <submittedName>
        <fullName evidence="1">Uncharacterized protein</fullName>
    </submittedName>
</protein>
<proteinExistence type="predicted"/>
<accession>A0A5C3NMT2</accession>
<name>A0A5C3NMT2_9APHY</name>
<dbReference type="EMBL" id="ML212931">
    <property type="protein sequence ID" value="TFK77979.1"/>
    <property type="molecule type" value="Genomic_DNA"/>
</dbReference>
<evidence type="ECO:0000313" key="1">
    <source>
        <dbReference type="EMBL" id="TFK77979.1"/>
    </source>
</evidence>
<sequence>MLPTLDVGAGLGVRVVTSTSAEAADKSLSSATARPDVDVDRRGTYAEDVRVDCGVCIRPETSVDTSDSASDGVARDRAEAVVDGQPATIEPYALSKADGVVDHAAGLRGGGGGSGA</sequence>
<dbReference type="InParanoid" id="A0A5C3NMT2"/>
<evidence type="ECO:0000313" key="2">
    <source>
        <dbReference type="Proteomes" id="UP000308197"/>
    </source>
</evidence>
<keyword evidence="2" id="KW-1185">Reference proteome</keyword>
<dbReference type="AlphaFoldDB" id="A0A5C3NMT2"/>
<reference evidence="1 2" key="1">
    <citation type="journal article" date="2019" name="Nat. Ecol. Evol.">
        <title>Megaphylogeny resolves global patterns of mushroom evolution.</title>
        <authorList>
            <person name="Varga T."/>
            <person name="Krizsan K."/>
            <person name="Foldi C."/>
            <person name="Dima B."/>
            <person name="Sanchez-Garcia M."/>
            <person name="Sanchez-Ramirez S."/>
            <person name="Szollosi G.J."/>
            <person name="Szarkandi J.G."/>
            <person name="Papp V."/>
            <person name="Albert L."/>
            <person name="Andreopoulos W."/>
            <person name="Angelini C."/>
            <person name="Antonin V."/>
            <person name="Barry K.W."/>
            <person name="Bougher N.L."/>
            <person name="Buchanan P."/>
            <person name="Buyck B."/>
            <person name="Bense V."/>
            <person name="Catcheside P."/>
            <person name="Chovatia M."/>
            <person name="Cooper J."/>
            <person name="Damon W."/>
            <person name="Desjardin D."/>
            <person name="Finy P."/>
            <person name="Geml J."/>
            <person name="Haridas S."/>
            <person name="Hughes K."/>
            <person name="Justo A."/>
            <person name="Karasinski D."/>
            <person name="Kautmanova I."/>
            <person name="Kiss B."/>
            <person name="Kocsube S."/>
            <person name="Kotiranta H."/>
            <person name="LaButti K.M."/>
            <person name="Lechner B.E."/>
            <person name="Liimatainen K."/>
            <person name="Lipzen A."/>
            <person name="Lukacs Z."/>
            <person name="Mihaltcheva S."/>
            <person name="Morgado L.N."/>
            <person name="Niskanen T."/>
            <person name="Noordeloos M.E."/>
            <person name="Ohm R.A."/>
            <person name="Ortiz-Santana B."/>
            <person name="Ovrebo C."/>
            <person name="Racz N."/>
            <person name="Riley R."/>
            <person name="Savchenko A."/>
            <person name="Shiryaev A."/>
            <person name="Soop K."/>
            <person name="Spirin V."/>
            <person name="Szebenyi C."/>
            <person name="Tomsovsky M."/>
            <person name="Tulloss R.E."/>
            <person name="Uehling J."/>
            <person name="Grigoriev I.V."/>
            <person name="Vagvolgyi C."/>
            <person name="Papp T."/>
            <person name="Martin F.M."/>
            <person name="Miettinen O."/>
            <person name="Hibbett D.S."/>
            <person name="Nagy L.G."/>
        </authorList>
    </citation>
    <scope>NUCLEOTIDE SEQUENCE [LARGE SCALE GENOMIC DNA]</scope>
    <source>
        <strain evidence="1 2">HHB13444</strain>
    </source>
</reference>
<dbReference type="Proteomes" id="UP000308197">
    <property type="component" value="Unassembled WGS sequence"/>
</dbReference>
<gene>
    <name evidence="1" type="ORF">K466DRAFT_607459</name>
</gene>
<organism evidence="1 2">
    <name type="scientific">Polyporus arcularius HHB13444</name>
    <dbReference type="NCBI Taxonomy" id="1314778"/>
    <lineage>
        <taxon>Eukaryota</taxon>
        <taxon>Fungi</taxon>
        <taxon>Dikarya</taxon>
        <taxon>Basidiomycota</taxon>
        <taxon>Agaricomycotina</taxon>
        <taxon>Agaricomycetes</taxon>
        <taxon>Polyporales</taxon>
        <taxon>Polyporaceae</taxon>
        <taxon>Polyporus</taxon>
    </lineage>
</organism>